<evidence type="ECO:0000259" key="7">
    <source>
        <dbReference type="PROSITE" id="PS50850"/>
    </source>
</evidence>
<accession>A0A0J9H3K6</accession>
<dbReference type="AlphaFoldDB" id="A0A0J9H3K6"/>
<feature type="transmembrane region" description="Helical" evidence="6">
    <location>
        <begin position="358"/>
        <end position="376"/>
    </location>
</feature>
<dbReference type="InterPro" id="IPR036259">
    <property type="entry name" value="MFS_trans_sf"/>
</dbReference>
<feature type="transmembrane region" description="Helical" evidence="6">
    <location>
        <begin position="212"/>
        <end position="233"/>
    </location>
</feature>
<evidence type="ECO:0000313" key="9">
    <source>
        <dbReference type="Proteomes" id="UP000037178"/>
    </source>
</evidence>
<gene>
    <name evidence="8" type="ORF">AIOL_000401</name>
</gene>
<feature type="transmembrane region" description="Helical" evidence="6">
    <location>
        <begin position="270"/>
        <end position="291"/>
    </location>
</feature>
<feature type="domain" description="Major facilitator superfamily (MFS) profile" evidence="7">
    <location>
        <begin position="11"/>
        <end position="382"/>
    </location>
</feature>
<dbReference type="PANTHER" id="PTHR43124:SF3">
    <property type="entry name" value="CHLORAMPHENICOL EFFLUX PUMP RV0191"/>
    <property type="match status" value="1"/>
</dbReference>
<protein>
    <submittedName>
        <fullName evidence="8">Putative transporter</fullName>
    </submittedName>
</protein>
<evidence type="ECO:0000256" key="4">
    <source>
        <dbReference type="ARBA" id="ARBA00022989"/>
    </source>
</evidence>
<dbReference type="InterPro" id="IPR011701">
    <property type="entry name" value="MFS"/>
</dbReference>
<dbReference type="STRING" id="1675527.AIOL_000401"/>
<evidence type="ECO:0000256" key="1">
    <source>
        <dbReference type="ARBA" id="ARBA00004651"/>
    </source>
</evidence>
<dbReference type="Gene3D" id="1.20.1250.20">
    <property type="entry name" value="MFS general substrate transporter like domains"/>
    <property type="match status" value="1"/>
</dbReference>
<dbReference type="Pfam" id="PF07690">
    <property type="entry name" value="MFS_1"/>
    <property type="match status" value="1"/>
</dbReference>
<keyword evidence="5 6" id="KW-0472">Membrane</keyword>
<feature type="transmembrane region" description="Helical" evidence="6">
    <location>
        <begin position="333"/>
        <end position="352"/>
    </location>
</feature>
<evidence type="ECO:0000313" key="8">
    <source>
        <dbReference type="EMBL" id="KMW60248.1"/>
    </source>
</evidence>
<dbReference type="PATRIC" id="fig|1675527.3.peg.450"/>
<keyword evidence="4 6" id="KW-1133">Transmembrane helix</keyword>
<reference evidence="8 9" key="1">
    <citation type="submission" date="2015-06" db="EMBL/GenBank/DDBJ databases">
        <title>Draft genome sequence of an Alphaproteobacteria species associated to the Mediterranean sponge Oscarella lobularis.</title>
        <authorList>
            <person name="Jourda C."/>
            <person name="Santini S."/>
            <person name="Claverie J.-M."/>
        </authorList>
    </citation>
    <scope>NUCLEOTIDE SEQUENCE [LARGE SCALE GENOMIC DNA]</scope>
    <source>
        <strain evidence="8">IGS</strain>
    </source>
</reference>
<dbReference type="PROSITE" id="PS50850">
    <property type="entry name" value="MFS"/>
    <property type="match status" value="1"/>
</dbReference>
<dbReference type="EMBL" id="LFTY01000001">
    <property type="protein sequence ID" value="KMW60248.1"/>
    <property type="molecule type" value="Genomic_DNA"/>
</dbReference>
<dbReference type="Proteomes" id="UP000037178">
    <property type="component" value="Unassembled WGS sequence"/>
</dbReference>
<sequence length="391" mass="40899">MRALNFERTVSIALPILASTAYVVELSFVPLVLPSLQTEFGLTRAALAWIFNAYVAAVAIGVLVGGRLGDGIGPQRIFAMGVVLFVAGSIFVGMSDAQGAIIVGRVVQGFGGGLFSPVIPVLLARAAAPRPGRLLILWGSISGLVAGLAPLAAHYFLGAFGWELVFYGLAGLALPALFSGFFMRIEGEAESEPGHRVSLMAALRQPARVWSLYGYVFCNFGTIMLFIFLLPLSLDEAGYRTIDQAWIMLVFWAVFAAAGVVLRNAIDGQAIWWVLAASPVLVLGGYCVFLAALPSAWVVIAAALIGVGFACGNATSTTLILRYCIEGTSSMAASLDISIARLGVAMVIAIAAPFELASVVGLVAALCLATALFAVAPSPLFHRKAAEVNSA</sequence>
<dbReference type="InterPro" id="IPR020846">
    <property type="entry name" value="MFS_dom"/>
</dbReference>
<proteinExistence type="predicted"/>
<name>A0A0J9H3K6_9RHOB</name>
<evidence type="ECO:0000256" key="5">
    <source>
        <dbReference type="ARBA" id="ARBA00023136"/>
    </source>
</evidence>
<feature type="transmembrane region" description="Helical" evidence="6">
    <location>
        <begin position="100"/>
        <end position="123"/>
    </location>
</feature>
<dbReference type="InterPro" id="IPR050189">
    <property type="entry name" value="MFS_Efflux_Transporters"/>
</dbReference>
<keyword evidence="9" id="KW-1185">Reference proteome</keyword>
<dbReference type="GO" id="GO:0005886">
    <property type="term" value="C:plasma membrane"/>
    <property type="evidence" value="ECO:0007669"/>
    <property type="project" value="UniProtKB-SubCell"/>
</dbReference>
<comment type="subcellular location">
    <subcellularLocation>
        <location evidence="1">Cell membrane</location>
        <topology evidence="1">Multi-pass membrane protein</topology>
    </subcellularLocation>
</comment>
<feature type="transmembrane region" description="Helical" evidence="6">
    <location>
        <begin position="245"/>
        <end position="263"/>
    </location>
</feature>
<feature type="transmembrane region" description="Helical" evidence="6">
    <location>
        <begin position="297"/>
        <end position="321"/>
    </location>
</feature>
<dbReference type="GO" id="GO:0022857">
    <property type="term" value="F:transmembrane transporter activity"/>
    <property type="evidence" value="ECO:0007669"/>
    <property type="project" value="InterPro"/>
</dbReference>
<feature type="transmembrane region" description="Helical" evidence="6">
    <location>
        <begin position="77"/>
        <end position="94"/>
    </location>
</feature>
<organism evidence="8 9">
    <name type="scientific">Candidatus Rhodobacter oscarellae</name>
    <dbReference type="NCBI Taxonomy" id="1675527"/>
    <lineage>
        <taxon>Bacteria</taxon>
        <taxon>Pseudomonadati</taxon>
        <taxon>Pseudomonadota</taxon>
        <taxon>Alphaproteobacteria</taxon>
        <taxon>Rhodobacterales</taxon>
        <taxon>Rhodobacter group</taxon>
        <taxon>Rhodobacter</taxon>
    </lineage>
</organism>
<keyword evidence="2" id="KW-1003">Cell membrane</keyword>
<evidence type="ECO:0000256" key="3">
    <source>
        <dbReference type="ARBA" id="ARBA00022692"/>
    </source>
</evidence>
<feature type="transmembrane region" description="Helical" evidence="6">
    <location>
        <begin position="12"/>
        <end position="33"/>
    </location>
</feature>
<evidence type="ECO:0000256" key="6">
    <source>
        <dbReference type="SAM" id="Phobius"/>
    </source>
</evidence>
<dbReference type="SUPFAM" id="SSF103473">
    <property type="entry name" value="MFS general substrate transporter"/>
    <property type="match status" value="1"/>
</dbReference>
<feature type="transmembrane region" description="Helical" evidence="6">
    <location>
        <begin position="164"/>
        <end position="183"/>
    </location>
</feature>
<feature type="transmembrane region" description="Helical" evidence="6">
    <location>
        <begin position="45"/>
        <end position="65"/>
    </location>
</feature>
<feature type="transmembrane region" description="Helical" evidence="6">
    <location>
        <begin position="135"/>
        <end position="158"/>
    </location>
</feature>
<keyword evidence="3 6" id="KW-0812">Transmembrane</keyword>
<comment type="caution">
    <text evidence="8">The sequence shown here is derived from an EMBL/GenBank/DDBJ whole genome shotgun (WGS) entry which is preliminary data.</text>
</comment>
<dbReference type="PANTHER" id="PTHR43124">
    <property type="entry name" value="PURINE EFFLUX PUMP PBUE"/>
    <property type="match status" value="1"/>
</dbReference>
<evidence type="ECO:0000256" key="2">
    <source>
        <dbReference type="ARBA" id="ARBA00022475"/>
    </source>
</evidence>